<evidence type="ECO:0000313" key="1">
    <source>
        <dbReference type="EMBL" id="MFC7147208.1"/>
    </source>
</evidence>
<organism evidence="1 2">
    <name type="scientific">Cohnella cellulosilytica</name>
    <dbReference type="NCBI Taxonomy" id="986710"/>
    <lineage>
        <taxon>Bacteria</taxon>
        <taxon>Bacillati</taxon>
        <taxon>Bacillota</taxon>
        <taxon>Bacilli</taxon>
        <taxon>Bacillales</taxon>
        <taxon>Paenibacillaceae</taxon>
        <taxon>Cohnella</taxon>
    </lineage>
</organism>
<evidence type="ECO:0000313" key="2">
    <source>
        <dbReference type="Proteomes" id="UP001596378"/>
    </source>
</evidence>
<gene>
    <name evidence="1" type="ORF">ACFQMJ_01560</name>
</gene>
<dbReference type="Pfam" id="PF10673">
    <property type="entry name" value="DUF2487"/>
    <property type="match status" value="1"/>
</dbReference>
<keyword evidence="2" id="KW-1185">Reference proteome</keyword>
<proteinExistence type="predicted"/>
<accession>A0ABW2F5T1</accession>
<reference evidence="2" key="1">
    <citation type="journal article" date="2019" name="Int. J. Syst. Evol. Microbiol.">
        <title>The Global Catalogue of Microorganisms (GCM) 10K type strain sequencing project: providing services to taxonomists for standard genome sequencing and annotation.</title>
        <authorList>
            <consortium name="The Broad Institute Genomics Platform"/>
            <consortium name="The Broad Institute Genome Sequencing Center for Infectious Disease"/>
            <person name="Wu L."/>
            <person name="Ma J."/>
        </authorList>
    </citation>
    <scope>NUCLEOTIDE SEQUENCE [LARGE SCALE GENOMIC DNA]</scope>
    <source>
        <strain evidence="2">KCTC 12907</strain>
    </source>
</reference>
<dbReference type="RefSeq" id="WP_378047147.1">
    <property type="nucleotide sequence ID" value="NZ_JBHMDN010000012.1"/>
</dbReference>
<sequence length="142" mass="15595">MKFSEIDPQSWPELQPYLDTCLLPLSGLTGEESPSEATEKVARTGDWLAPLEEAFRGRTVTMPAYHYGADSPEHIRKVNELIASWRAGGFRYVVLVCGQPLELPGIDADLYVRPAAAPDEPDEQAIVQAVAGLWRSRAKAAT</sequence>
<dbReference type="InterPro" id="IPR019615">
    <property type="entry name" value="DUF2487"/>
</dbReference>
<name>A0ABW2F5T1_9BACL</name>
<comment type="caution">
    <text evidence="1">The sequence shown here is derived from an EMBL/GenBank/DDBJ whole genome shotgun (WGS) entry which is preliminary data.</text>
</comment>
<dbReference type="Proteomes" id="UP001596378">
    <property type="component" value="Unassembled WGS sequence"/>
</dbReference>
<protein>
    <submittedName>
        <fullName evidence="1">DUF2487 family protein</fullName>
    </submittedName>
</protein>
<dbReference type="EMBL" id="JBHTAI010000001">
    <property type="protein sequence ID" value="MFC7147208.1"/>
    <property type="molecule type" value="Genomic_DNA"/>
</dbReference>